<dbReference type="RefSeq" id="WP_087031370.1">
    <property type="nucleotide sequence ID" value="NZ_FJNE01000002.1"/>
</dbReference>
<dbReference type="SUPFAM" id="SSF52540">
    <property type="entry name" value="P-loop containing nucleoside triphosphate hydrolases"/>
    <property type="match status" value="1"/>
</dbReference>
<sequence length="557" mass="63908">METIEVFKKRQAETIEVLKRLLKFLREAEQFGIDIDPKFMIKVESAINQKEEEKLKIALVGGFSEGKTSIIAAWAEKYDKDKMKISQAESSDEVAIFDFDDFELIDTPGLFGFKETANKEKYMDITKKYVSEANLLLYIMNPNNPIKESHKDELIWLFKELNLLSRTVFVLSRFDEEVDIEDESDYEEGLRVKRENIRNRLIDFGIIDSSQELSIIAVSANPFEQGIDYWLQHMEEFKKISHIGDLQYATTEKIEKAGSTGAFFLESQQSIIRDILGRELPLAEQRVQEATGEFQKFSEACEDIQADIAKTDRKISNARLTLREFVMDLFTDLILQAEGTDMETIGAFFQRNIGDEGIVLETRIQNEFERQLGSMAHEIGKMETSYNASFNHYNSMVGDLAFKGVKAGSNFLKNGGVTLTNKGILAARDFIMPAFKFKPWQAVKIADGANKFIGGAGVGLGIAVELWDSWSKKKQQEEFAQTIREMVESFNKQRKESLEFINDQNTFVTQFFPGYTELQDKLQMMKNEMSDKEKLQSDFQKWCYDGEIIEADFEVIS</sequence>
<dbReference type="NCBIfam" id="NF041922">
    <property type="entry name" value="DLP_LeoA_gen"/>
    <property type="match status" value="1"/>
</dbReference>
<dbReference type="Proteomes" id="UP000242754">
    <property type="component" value="Unassembled WGS sequence"/>
</dbReference>
<evidence type="ECO:0000313" key="3">
    <source>
        <dbReference type="EMBL" id="CZQ85614.1"/>
    </source>
</evidence>
<proteinExistence type="predicted"/>
<evidence type="ECO:0000259" key="2">
    <source>
        <dbReference type="Pfam" id="PF18709"/>
    </source>
</evidence>
<feature type="domain" description="G" evidence="1">
    <location>
        <begin position="56"/>
        <end position="152"/>
    </location>
</feature>
<organism evidence="3 4">
    <name type="scientific">Trichococcus palustris</name>
    <dbReference type="NCBI Taxonomy" id="140314"/>
    <lineage>
        <taxon>Bacteria</taxon>
        <taxon>Bacillati</taxon>
        <taxon>Bacillota</taxon>
        <taxon>Bacilli</taxon>
        <taxon>Lactobacillales</taxon>
        <taxon>Carnobacteriaceae</taxon>
        <taxon>Trichococcus</taxon>
    </lineage>
</organism>
<protein>
    <recommendedName>
        <fullName evidence="5">Labile enterotoxin output A</fullName>
    </recommendedName>
</protein>
<dbReference type="OrthoDB" id="9816479at2"/>
<dbReference type="InterPro" id="IPR027417">
    <property type="entry name" value="P-loop_NTPase"/>
</dbReference>
<dbReference type="STRING" id="140314.SAMN04488076_101139"/>
<feature type="domain" description="Dynamin-like helical" evidence="2">
    <location>
        <begin position="208"/>
        <end position="536"/>
    </location>
</feature>
<dbReference type="AlphaFoldDB" id="A0A143YCQ6"/>
<dbReference type="Pfam" id="PF18709">
    <property type="entry name" value="DLP_helical"/>
    <property type="match status" value="1"/>
</dbReference>
<name>A0A143YCQ6_9LACT</name>
<accession>A0A143YCQ6</accession>
<dbReference type="GO" id="GO:0005525">
    <property type="term" value="F:GTP binding"/>
    <property type="evidence" value="ECO:0007669"/>
    <property type="project" value="InterPro"/>
</dbReference>
<dbReference type="InterPro" id="IPR006073">
    <property type="entry name" value="GTP-bd"/>
</dbReference>
<evidence type="ECO:0008006" key="5">
    <source>
        <dbReference type="Google" id="ProtNLM"/>
    </source>
</evidence>
<dbReference type="Pfam" id="PF01926">
    <property type="entry name" value="MMR_HSR1"/>
    <property type="match status" value="1"/>
</dbReference>
<reference evidence="3 4" key="1">
    <citation type="submission" date="2016-02" db="EMBL/GenBank/DDBJ databases">
        <authorList>
            <person name="Wen L."/>
            <person name="He K."/>
            <person name="Yang H."/>
        </authorList>
    </citation>
    <scope>NUCLEOTIDE SEQUENCE [LARGE SCALE GENOMIC DNA]</scope>
    <source>
        <strain evidence="3">Trichococcus palustris</strain>
    </source>
</reference>
<dbReference type="EMBL" id="FJNE01000002">
    <property type="protein sequence ID" value="CZQ85614.1"/>
    <property type="molecule type" value="Genomic_DNA"/>
</dbReference>
<dbReference type="InterPro" id="IPR040576">
    <property type="entry name" value="DLP_helical"/>
</dbReference>
<evidence type="ECO:0000313" key="4">
    <source>
        <dbReference type="Proteomes" id="UP000242754"/>
    </source>
</evidence>
<dbReference type="InterPro" id="IPR049678">
    <property type="entry name" value="LeoA-like"/>
</dbReference>
<gene>
    <name evidence="3" type="ORF">Tpal_657</name>
</gene>
<evidence type="ECO:0000259" key="1">
    <source>
        <dbReference type="Pfam" id="PF01926"/>
    </source>
</evidence>
<keyword evidence="4" id="KW-1185">Reference proteome</keyword>
<dbReference type="Gene3D" id="3.40.50.300">
    <property type="entry name" value="P-loop containing nucleotide triphosphate hydrolases"/>
    <property type="match status" value="1"/>
</dbReference>